<name>A0A1G9XF56_9ACTN</name>
<proteinExistence type="predicted"/>
<organism evidence="2 3">
    <name type="scientific">Nocardioides szechwanensis</name>
    <dbReference type="NCBI Taxonomy" id="1005944"/>
    <lineage>
        <taxon>Bacteria</taxon>
        <taxon>Bacillati</taxon>
        <taxon>Actinomycetota</taxon>
        <taxon>Actinomycetes</taxon>
        <taxon>Propionibacteriales</taxon>
        <taxon>Nocardioidaceae</taxon>
        <taxon>Nocardioides</taxon>
    </lineage>
</organism>
<dbReference type="InterPro" id="IPR037401">
    <property type="entry name" value="SnoaL-like"/>
</dbReference>
<keyword evidence="2" id="KW-0413">Isomerase</keyword>
<dbReference type="SUPFAM" id="SSF54427">
    <property type="entry name" value="NTF2-like"/>
    <property type="match status" value="1"/>
</dbReference>
<protein>
    <submittedName>
        <fullName evidence="2">Steroid delta-isomerase</fullName>
    </submittedName>
</protein>
<evidence type="ECO:0000313" key="2">
    <source>
        <dbReference type="EMBL" id="SDM95380.1"/>
    </source>
</evidence>
<sequence>MVASNEDIRTTVQRYLDLVAGGTAAEIVALYAPDAKLEDPVGSDVLVGHDAIRAFYESFEALKKKTNLVTLRTCAGHAAFHFEIVTEAGDMKYRMAPLEVMTFGDDGLITSMRAFWSDQDLVVEA</sequence>
<reference evidence="2 3" key="1">
    <citation type="submission" date="2016-10" db="EMBL/GenBank/DDBJ databases">
        <authorList>
            <person name="de Groot N.N."/>
        </authorList>
    </citation>
    <scope>NUCLEOTIDE SEQUENCE [LARGE SCALE GENOMIC DNA]</scope>
    <source>
        <strain evidence="2 3">CGMCC 1.11147</strain>
    </source>
</reference>
<dbReference type="InterPro" id="IPR032710">
    <property type="entry name" value="NTF2-like_dom_sf"/>
</dbReference>
<dbReference type="STRING" id="1005944.SAMN05192576_1352"/>
<accession>A0A1G9XF56</accession>
<feature type="domain" description="SnoaL-like" evidence="1">
    <location>
        <begin position="12"/>
        <end position="111"/>
    </location>
</feature>
<dbReference type="Proteomes" id="UP000199004">
    <property type="component" value="Unassembled WGS sequence"/>
</dbReference>
<dbReference type="Pfam" id="PF12680">
    <property type="entry name" value="SnoaL_2"/>
    <property type="match status" value="1"/>
</dbReference>
<keyword evidence="3" id="KW-1185">Reference proteome</keyword>
<gene>
    <name evidence="2" type="ORF">SAMN05192576_1352</name>
</gene>
<evidence type="ECO:0000259" key="1">
    <source>
        <dbReference type="Pfam" id="PF12680"/>
    </source>
</evidence>
<dbReference type="AlphaFoldDB" id="A0A1G9XF56"/>
<evidence type="ECO:0000313" key="3">
    <source>
        <dbReference type="Proteomes" id="UP000199004"/>
    </source>
</evidence>
<dbReference type="Gene3D" id="3.10.450.50">
    <property type="match status" value="1"/>
</dbReference>
<dbReference type="EMBL" id="FNIC01000001">
    <property type="protein sequence ID" value="SDM95380.1"/>
    <property type="molecule type" value="Genomic_DNA"/>
</dbReference>
<dbReference type="OrthoDB" id="459617at2"/>
<dbReference type="GO" id="GO:0016853">
    <property type="term" value="F:isomerase activity"/>
    <property type="evidence" value="ECO:0007669"/>
    <property type="project" value="UniProtKB-KW"/>
</dbReference>
<dbReference type="RefSeq" id="WP_091022924.1">
    <property type="nucleotide sequence ID" value="NZ_BKAE01000001.1"/>
</dbReference>